<evidence type="ECO:0000256" key="3">
    <source>
        <dbReference type="ARBA" id="ARBA00011209"/>
    </source>
</evidence>
<protein>
    <recommendedName>
        <fullName evidence="15">Phenylalanine--tRNA ligase beta subunit</fullName>
        <ecNumber evidence="15">6.1.1.20</ecNumber>
    </recommendedName>
    <alternativeName>
        <fullName evidence="15">Phenylalanyl-tRNA synthetase beta subunit</fullName>
        <shortName evidence="15">PheRS</shortName>
    </alternativeName>
</protein>
<keyword evidence="8 15" id="KW-0547">Nucleotide-binding</keyword>
<dbReference type="Pfam" id="PF03483">
    <property type="entry name" value="B3_4"/>
    <property type="match status" value="1"/>
</dbReference>
<evidence type="ECO:0000256" key="12">
    <source>
        <dbReference type="ARBA" id="ARBA00022917"/>
    </source>
</evidence>
<dbReference type="InterPro" id="IPR004532">
    <property type="entry name" value="Phe-tRNA-ligase_IIc_bsu_bact"/>
</dbReference>
<evidence type="ECO:0000259" key="19">
    <source>
        <dbReference type="PROSITE" id="PS51483"/>
    </source>
</evidence>
<evidence type="ECO:0000256" key="1">
    <source>
        <dbReference type="ARBA" id="ARBA00004496"/>
    </source>
</evidence>
<dbReference type="EC" id="6.1.1.20" evidence="15"/>
<dbReference type="Gene3D" id="3.30.70.380">
    <property type="entry name" value="Ferrodoxin-fold anticodon-binding domain"/>
    <property type="match status" value="1"/>
</dbReference>
<dbReference type="SMART" id="SM00873">
    <property type="entry name" value="B3_4"/>
    <property type="match status" value="1"/>
</dbReference>
<dbReference type="Gene3D" id="3.30.930.10">
    <property type="entry name" value="Bira Bifunctional Protein, Domain 2"/>
    <property type="match status" value="1"/>
</dbReference>
<dbReference type="FunFam" id="3.50.40.10:FF:000001">
    <property type="entry name" value="Phenylalanine--tRNA ligase beta subunit"/>
    <property type="match status" value="1"/>
</dbReference>
<dbReference type="NCBIfam" id="NF045760">
    <property type="entry name" value="YtpR"/>
    <property type="match status" value="1"/>
</dbReference>
<dbReference type="SUPFAM" id="SSF50249">
    <property type="entry name" value="Nucleic acid-binding proteins"/>
    <property type="match status" value="1"/>
</dbReference>
<dbReference type="Proteomes" id="UP000601522">
    <property type="component" value="Unassembled WGS sequence"/>
</dbReference>
<evidence type="ECO:0000256" key="16">
    <source>
        <dbReference type="PROSITE-ProRule" id="PRU00209"/>
    </source>
</evidence>
<organism evidence="20 21">
    <name type="scientific">Wansuia hejianensis</name>
    <dbReference type="NCBI Taxonomy" id="2763667"/>
    <lineage>
        <taxon>Bacteria</taxon>
        <taxon>Bacillati</taxon>
        <taxon>Bacillota</taxon>
        <taxon>Clostridia</taxon>
        <taxon>Lachnospirales</taxon>
        <taxon>Lachnospiraceae</taxon>
        <taxon>Wansuia</taxon>
    </lineage>
</organism>
<evidence type="ECO:0000256" key="8">
    <source>
        <dbReference type="ARBA" id="ARBA00022741"/>
    </source>
</evidence>
<dbReference type="SUPFAM" id="SSF46955">
    <property type="entry name" value="Putative DNA-binding domain"/>
    <property type="match status" value="1"/>
</dbReference>
<dbReference type="InterPro" id="IPR005121">
    <property type="entry name" value="Fdx_antiC-bd"/>
</dbReference>
<dbReference type="AlphaFoldDB" id="A0A926EYE8"/>
<feature type="domain" description="TRNA-binding" evidence="17">
    <location>
        <begin position="39"/>
        <end position="153"/>
    </location>
</feature>
<feature type="domain" description="FDX-ACB" evidence="18">
    <location>
        <begin position="703"/>
        <end position="796"/>
    </location>
</feature>
<evidence type="ECO:0000256" key="6">
    <source>
        <dbReference type="ARBA" id="ARBA00022598"/>
    </source>
</evidence>
<dbReference type="PANTHER" id="PTHR10947">
    <property type="entry name" value="PHENYLALANYL-TRNA SYNTHETASE BETA CHAIN AND LEUCINE-RICH REPEAT-CONTAINING PROTEIN 47"/>
    <property type="match status" value="1"/>
</dbReference>
<comment type="subcellular location">
    <subcellularLocation>
        <location evidence="1 15">Cytoplasm</location>
    </subcellularLocation>
</comment>
<evidence type="ECO:0000256" key="13">
    <source>
        <dbReference type="ARBA" id="ARBA00023146"/>
    </source>
</evidence>
<evidence type="ECO:0000256" key="2">
    <source>
        <dbReference type="ARBA" id="ARBA00008653"/>
    </source>
</evidence>
<dbReference type="InterPro" id="IPR045864">
    <property type="entry name" value="aa-tRNA-synth_II/BPL/LPL"/>
</dbReference>
<keyword evidence="7 15" id="KW-0479">Metal-binding</keyword>
<reference evidence="20 21" key="1">
    <citation type="submission" date="2020-08" db="EMBL/GenBank/DDBJ databases">
        <title>Genome public.</title>
        <authorList>
            <person name="Liu C."/>
            <person name="Sun Q."/>
        </authorList>
    </citation>
    <scope>NUCLEOTIDE SEQUENCE [LARGE SCALE GENOMIC DNA]</scope>
    <source>
        <strain evidence="20 21">NSJ-26</strain>
    </source>
</reference>
<dbReference type="InterPro" id="IPR005147">
    <property type="entry name" value="tRNA_synthase_B5-dom"/>
</dbReference>
<feature type="binding site" evidence="15">
    <location>
        <position position="466"/>
    </location>
    <ligand>
        <name>Mg(2+)</name>
        <dbReference type="ChEBI" id="CHEBI:18420"/>
        <note>shared with alpha subunit</note>
    </ligand>
</feature>
<comment type="catalytic activity">
    <reaction evidence="14 15">
        <text>tRNA(Phe) + L-phenylalanine + ATP = L-phenylalanyl-tRNA(Phe) + AMP + diphosphate + H(+)</text>
        <dbReference type="Rhea" id="RHEA:19413"/>
        <dbReference type="Rhea" id="RHEA-COMP:9668"/>
        <dbReference type="Rhea" id="RHEA-COMP:9699"/>
        <dbReference type="ChEBI" id="CHEBI:15378"/>
        <dbReference type="ChEBI" id="CHEBI:30616"/>
        <dbReference type="ChEBI" id="CHEBI:33019"/>
        <dbReference type="ChEBI" id="CHEBI:58095"/>
        <dbReference type="ChEBI" id="CHEBI:78442"/>
        <dbReference type="ChEBI" id="CHEBI:78531"/>
        <dbReference type="ChEBI" id="CHEBI:456215"/>
        <dbReference type="EC" id="6.1.1.20"/>
    </reaction>
</comment>
<evidence type="ECO:0000256" key="15">
    <source>
        <dbReference type="HAMAP-Rule" id="MF_00283"/>
    </source>
</evidence>
<gene>
    <name evidence="15" type="primary">pheT</name>
    <name evidence="20" type="ORF">H8689_09100</name>
</gene>
<dbReference type="InterPro" id="IPR041616">
    <property type="entry name" value="PheRS_beta_core"/>
</dbReference>
<dbReference type="SUPFAM" id="SSF54991">
    <property type="entry name" value="Anticodon-binding domain of PheRS"/>
    <property type="match status" value="1"/>
</dbReference>
<dbReference type="SMART" id="SM00874">
    <property type="entry name" value="B5"/>
    <property type="match status" value="1"/>
</dbReference>
<dbReference type="Pfam" id="PF03484">
    <property type="entry name" value="B5"/>
    <property type="match status" value="1"/>
</dbReference>
<dbReference type="EMBL" id="JACRTK010000004">
    <property type="protein sequence ID" value="MBC8591266.1"/>
    <property type="molecule type" value="Genomic_DNA"/>
</dbReference>
<dbReference type="InterPro" id="IPR020825">
    <property type="entry name" value="Phe-tRNA_synthase-like_B3/B4"/>
</dbReference>
<dbReference type="InterPro" id="IPR002547">
    <property type="entry name" value="tRNA-bd_dom"/>
</dbReference>
<dbReference type="Pfam" id="PF03147">
    <property type="entry name" value="FDX-ACB"/>
    <property type="match status" value="1"/>
</dbReference>
<evidence type="ECO:0000256" key="4">
    <source>
        <dbReference type="ARBA" id="ARBA00022490"/>
    </source>
</evidence>
<dbReference type="PROSITE" id="PS51447">
    <property type="entry name" value="FDX_ACB"/>
    <property type="match status" value="1"/>
</dbReference>
<proteinExistence type="inferred from homology"/>
<keyword evidence="6 15" id="KW-0436">Ligase</keyword>
<dbReference type="GO" id="GO:0004826">
    <property type="term" value="F:phenylalanine-tRNA ligase activity"/>
    <property type="evidence" value="ECO:0007669"/>
    <property type="project" value="UniProtKB-UniRule"/>
</dbReference>
<name>A0A926EYE8_9FIRM</name>
<dbReference type="InterPro" id="IPR005146">
    <property type="entry name" value="B3/B4_tRNA-bd"/>
</dbReference>
<dbReference type="SUPFAM" id="SSF56037">
    <property type="entry name" value="PheT/TilS domain"/>
    <property type="match status" value="1"/>
</dbReference>
<dbReference type="FunFam" id="2.40.50.140:FF:000045">
    <property type="entry name" value="Phenylalanine--tRNA ligase beta subunit"/>
    <property type="match status" value="1"/>
</dbReference>
<dbReference type="Pfam" id="PF01588">
    <property type="entry name" value="tRNA_bind"/>
    <property type="match status" value="1"/>
</dbReference>
<evidence type="ECO:0000256" key="7">
    <source>
        <dbReference type="ARBA" id="ARBA00022723"/>
    </source>
</evidence>
<dbReference type="HAMAP" id="MF_00283">
    <property type="entry name" value="Phe_tRNA_synth_beta1"/>
    <property type="match status" value="1"/>
</dbReference>
<dbReference type="Gene3D" id="2.40.50.140">
    <property type="entry name" value="Nucleic acid-binding proteins"/>
    <property type="match status" value="1"/>
</dbReference>
<comment type="caution">
    <text evidence="20">The sequence shown here is derived from an EMBL/GenBank/DDBJ whole genome shotgun (WGS) entry which is preliminary data.</text>
</comment>
<keyword evidence="21" id="KW-1185">Reference proteome</keyword>
<evidence type="ECO:0000313" key="20">
    <source>
        <dbReference type="EMBL" id="MBC8591266.1"/>
    </source>
</evidence>
<dbReference type="GO" id="GO:0016740">
    <property type="term" value="F:transferase activity"/>
    <property type="evidence" value="ECO:0007669"/>
    <property type="project" value="UniProtKB-ARBA"/>
</dbReference>
<evidence type="ECO:0000256" key="9">
    <source>
        <dbReference type="ARBA" id="ARBA00022840"/>
    </source>
</evidence>
<accession>A0A926EYE8</accession>
<keyword evidence="5 16" id="KW-0820">tRNA-binding</keyword>
<evidence type="ECO:0000313" key="21">
    <source>
        <dbReference type="Proteomes" id="UP000601522"/>
    </source>
</evidence>
<dbReference type="CDD" id="cd02796">
    <property type="entry name" value="tRNA_bind_bactPheRS"/>
    <property type="match status" value="1"/>
</dbReference>
<evidence type="ECO:0000256" key="10">
    <source>
        <dbReference type="ARBA" id="ARBA00022842"/>
    </source>
</evidence>
<comment type="similarity">
    <text evidence="2 15">Belongs to the phenylalanyl-tRNA synthetase beta subunit family. Type 1 subfamily.</text>
</comment>
<evidence type="ECO:0000256" key="11">
    <source>
        <dbReference type="ARBA" id="ARBA00022884"/>
    </source>
</evidence>
<dbReference type="InterPro" id="IPR012340">
    <property type="entry name" value="NA-bd_OB-fold"/>
</dbReference>
<dbReference type="Gene3D" id="3.30.56.10">
    <property type="match status" value="2"/>
</dbReference>
<keyword evidence="11 16" id="KW-0694">RNA-binding</keyword>
<dbReference type="NCBIfam" id="TIGR00472">
    <property type="entry name" value="pheT_bact"/>
    <property type="match status" value="1"/>
</dbReference>
<evidence type="ECO:0000256" key="5">
    <source>
        <dbReference type="ARBA" id="ARBA00022555"/>
    </source>
</evidence>
<evidence type="ECO:0000259" key="18">
    <source>
        <dbReference type="PROSITE" id="PS51447"/>
    </source>
</evidence>
<keyword evidence="9 15" id="KW-0067">ATP-binding</keyword>
<evidence type="ECO:0000259" key="17">
    <source>
        <dbReference type="PROSITE" id="PS50886"/>
    </source>
</evidence>
<feature type="binding site" evidence="15">
    <location>
        <position position="469"/>
    </location>
    <ligand>
        <name>Mg(2+)</name>
        <dbReference type="ChEBI" id="CHEBI:18420"/>
        <note>shared with alpha subunit</note>
    </ligand>
</feature>
<evidence type="ECO:0000256" key="14">
    <source>
        <dbReference type="ARBA" id="ARBA00049255"/>
    </source>
</evidence>
<dbReference type="InterPro" id="IPR033714">
    <property type="entry name" value="tRNA_bind_bactPheRS"/>
</dbReference>
<dbReference type="PROSITE" id="PS51483">
    <property type="entry name" value="B5"/>
    <property type="match status" value="1"/>
</dbReference>
<dbReference type="GO" id="GO:0000049">
    <property type="term" value="F:tRNA binding"/>
    <property type="evidence" value="ECO:0007669"/>
    <property type="project" value="UniProtKB-UniRule"/>
</dbReference>
<dbReference type="InterPro" id="IPR036690">
    <property type="entry name" value="Fdx_antiC-bd_sf"/>
</dbReference>
<dbReference type="InterPro" id="IPR009061">
    <property type="entry name" value="DNA-bd_dom_put_sf"/>
</dbReference>
<keyword evidence="12 15" id="KW-0648">Protein biosynthesis</keyword>
<dbReference type="Gene3D" id="3.50.40.10">
    <property type="entry name" value="Phenylalanyl-trna Synthetase, Chain B, domain 3"/>
    <property type="match status" value="1"/>
</dbReference>
<dbReference type="RefSeq" id="WP_249324137.1">
    <property type="nucleotide sequence ID" value="NZ_JACRTK010000004.1"/>
</dbReference>
<dbReference type="InterPro" id="IPR045060">
    <property type="entry name" value="Phe-tRNA-ligase_IIc_bsu"/>
</dbReference>
<dbReference type="FunFam" id="3.30.70.380:FF:000001">
    <property type="entry name" value="Phenylalanine--tRNA ligase beta subunit"/>
    <property type="match status" value="1"/>
</dbReference>
<dbReference type="CDD" id="cd00769">
    <property type="entry name" value="PheRS_beta_core"/>
    <property type="match status" value="1"/>
</dbReference>
<feature type="binding site" evidence="15">
    <location>
        <position position="470"/>
    </location>
    <ligand>
        <name>Mg(2+)</name>
        <dbReference type="ChEBI" id="CHEBI:18420"/>
        <note>shared with alpha subunit</note>
    </ligand>
</feature>
<dbReference type="SUPFAM" id="SSF55681">
    <property type="entry name" value="Class II aaRS and biotin synthetases"/>
    <property type="match status" value="1"/>
</dbReference>
<dbReference type="GO" id="GO:0140096">
    <property type="term" value="F:catalytic activity, acting on a protein"/>
    <property type="evidence" value="ECO:0007669"/>
    <property type="project" value="UniProtKB-ARBA"/>
</dbReference>
<dbReference type="Pfam" id="PF17759">
    <property type="entry name" value="tRNA_synthFbeta"/>
    <property type="match status" value="1"/>
</dbReference>
<dbReference type="GO" id="GO:0005524">
    <property type="term" value="F:ATP binding"/>
    <property type="evidence" value="ECO:0007669"/>
    <property type="project" value="UniProtKB-UniRule"/>
</dbReference>
<dbReference type="PANTHER" id="PTHR10947:SF0">
    <property type="entry name" value="PHENYLALANINE--TRNA LIGASE BETA SUBUNIT"/>
    <property type="match status" value="1"/>
</dbReference>
<dbReference type="GO" id="GO:0009328">
    <property type="term" value="C:phenylalanine-tRNA ligase complex"/>
    <property type="evidence" value="ECO:0007669"/>
    <property type="project" value="TreeGrafter"/>
</dbReference>
<feature type="domain" description="B5" evidence="19">
    <location>
        <begin position="407"/>
        <end position="482"/>
    </location>
</feature>
<comment type="subunit">
    <text evidence="3 15">Tetramer of two alpha and two beta subunits.</text>
</comment>
<keyword evidence="4 15" id="KW-0963">Cytoplasm</keyword>
<dbReference type="SMART" id="SM00896">
    <property type="entry name" value="FDX-ACB"/>
    <property type="match status" value="1"/>
</dbReference>
<keyword evidence="10 15" id="KW-0460">Magnesium</keyword>
<comment type="cofactor">
    <cofactor evidence="15">
        <name>Mg(2+)</name>
        <dbReference type="ChEBI" id="CHEBI:18420"/>
    </cofactor>
    <text evidence="15">Binds 2 magnesium ions per tetramer.</text>
</comment>
<keyword evidence="13 15" id="KW-0030">Aminoacyl-tRNA synthetase</keyword>
<dbReference type="GO" id="GO:0006432">
    <property type="term" value="P:phenylalanyl-tRNA aminoacylation"/>
    <property type="evidence" value="ECO:0007669"/>
    <property type="project" value="UniProtKB-UniRule"/>
</dbReference>
<dbReference type="GO" id="GO:0000287">
    <property type="term" value="F:magnesium ion binding"/>
    <property type="evidence" value="ECO:0007669"/>
    <property type="project" value="UniProtKB-UniRule"/>
</dbReference>
<feature type="binding site" evidence="15">
    <location>
        <position position="460"/>
    </location>
    <ligand>
        <name>Mg(2+)</name>
        <dbReference type="ChEBI" id="CHEBI:18420"/>
        <note>shared with alpha subunit</note>
    </ligand>
</feature>
<dbReference type="PROSITE" id="PS50886">
    <property type="entry name" value="TRBD"/>
    <property type="match status" value="1"/>
</dbReference>
<sequence length="797" mass="90070">MLLPVKWLKDYIDTDKTSKDLADGLTLSGSHVESIYSLNNGIEKVIVGKITSIEKHPNADKLVICQIDIGEEVLQIVTGAKNINEGDFVPVATIGAKLPGNVEIQKTNFRGIDSYGMLCSLKELGYSDSVIPKEKKDGIFILDKEYPLGSDIVDVLGLNDEIIELEITPNRPDCLSIIGMARETSATFDIPMKEPTVTVFNGEDDIYDYLDNINVESKNCTRYYARIIKDVKIKESPFWLQTRLMEAGVRPINNIVDITNYVMLEYGEPLHAFDLDKIEGKKIIVRQANEGERLITLDNMERKLSPEDLVIADEKSPIAIAGVMGGLDSEVTEDTKVVLLEGANFSQRSVRLTSKKLGLRTEASSRFEKGLDPNLCDIAVNRVCQLVDLIGAGKVVNSAIDIYEDIKAEKVITLRPERVNKLLGIDISTDDMKNYLELLGLESTFEDGLIHTTIPTYRLDLSIEADLIEEIGRLYGFHNIASKPLVGVFTRVERPYEKTIEDKVKSILVGFGLNEIMTYSFISPKAYDKINLEEDSHLRKYISLMNPLGEDYSSMRTTLIPTMMDLLSRNYNRGIESAYTFEIGNIFIPKQLPVVELPDEKKVLSIGFYGKEDFYYLKEIIEKMLSRLGIQGIEYTREENNPTFHPGRTANLIYSGEKLGIIGEISMDVCEKYDIDKRIYIGQLDFDKIVKWSNFNRKYSPLPKYPAMIRDIAVVLDEDILVGEIQKKMEKHGQGLIEKIELFDIYRGNQVPEGMKSVAFSITYRSKERTLTDKEVNDIQELIIKDLEDNLGAKLRS</sequence>